<comment type="similarity">
    <text evidence="3 11">Belongs to the peptidase M50B family.</text>
</comment>
<dbReference type="NCBIfam" id="TIGR00054">
    <property type="entry name" value="RIP metalloprotease RseP"/>
    <property type="match status" value="1"/>
</dbReference>
<feature type="transmembrane region" description="Helical" evidence="11">
    <location>
        <begin position="6"/>
        <end position="28"/>
    </location>
</feature>
<dbReference type="SMART" id="SM00228">
    <property type="entry name" value="PDZ"/>
    <property type="match status" value="1"/>
</dbReference>
<keyword evidence="8 11" id="KW-1133">Transmembrane helix</keyword>
<dbReference type="Gene3D" id="2.30.42.10">
    <property type="match status" value="2"/>
</dbReference>
<evidence type="ECO:0000256" key="11">
    <source>
        <dbReference type="RuleBase" id="RU362031"/>
    </source>
</evidence>
<dbReference type="Pfam" id="PF02163">
    <property type="entry name" value="Peptidase_M50"/>
    <property type="match status" value="1"/>
</dbReference>
<gene>
    <name evidence="13" type="primary">rseP</name>
    <name evidence="13" type="ORF">NQ491_06750</name>
</gene>
<sequence length="443" mass="49992">MDILIKLLQFILSLSLLVIVHEFGHFLFARIFKTRVEKFYLFFNPWFSLFKFRKGETEYGIGWIPFGGYVKISGMIDESMDTDQMKQPVQPYEFRAKPAWQRLLIMVGGVVMNIVLALLIYIGMSWAWGKTYLDNRNVKYGYAYGELAKRIGFRDGDRIVDINGKPLDDAAKLLPTIVFDQAEYVTVERDGKQERIGIPAEAMAELLNCADFAEPRIPFVVGRAVEGGEAAKAGLVAGDTLVSLNGEPMRYFDQYRRAFGQFKSDTVHVSVMRDSAGITKLLTLPVRVSDDGLIGVELTPPDRLLSLSTRNYTFWQAIPAGVRRTGEEIGSYAKQIKLMFTPETEAYKSLGGLIAIGSIFPDHWSWIQFWHITAFLSIVLAIMNILPIPALDGGHVLFLLVEVVTGRRPSDKFLERAQMAGLMILLALLIFANGNDIYRFFIK</sequence>
<evidence type="ECO:0000259" key="12">
    <source>
        <dbReference type="PROSITE" id="PS50106"/>
    </source>
</evidence>
<keyword evidence="4" id="KW-0645">Protease</keyword>
<accession>A0ABY5UY03</accession>
<keyword evidence="7 11" id="KW-0862">Zinc</keyword>
<evidence type="ECO:0000256" key="1">
    <source>
        <dbReference type="ARBA" id="ARBA00001947"/>
    </source>
</evidence>
<evidence type="ECO:0000256" key="4">
    <source>
        <dbReference type="ARBA" id="ARBA00022670"/>
    </source>
</evidence>
<dbReference type="EMBL" id="CP102294">
    <property type="protein sequence ID" value="UWN56364.1"/>
    <property type="molecule type" value="Genomic_DNA"/>
</dbReference>
<dbReference type="RefSeq" id="WP_019246164.1">
    <property type="nucleotide sequence ID" value="NZ_CAPH01000013.1"/>
</dbReference>
<evidence type="ECO:0000256" key="5">
    <source>
        <dbReference type="ARBA" id="ARBA00022692"/>
    </source>
</evidence>
<feature type="domain" description="PDZ" evidence="12">
    <location>
        <begin position="184"/>
        <end position="250"/>
    </location>
</feature>
<evidence type="ECO:0000256" key="7">
    <source>
        <dbReference type="ARBA" id="ARBA00022833"/>
    </source>
</evidence>
<comment type="cofactor">
    <cofactor evidence="1 11">
        <name>Zn(2+)</name>
        <dbReference type="ChEBI" id="CHEBI:29105"/>
    </cofactor>
</comment>
<feature type="transmembrane region" description="Helical" evidence="11">
    <location>
        <begin position="103"/>
        <end position="128"/>
    </location>
</feature>
<comment type="subcellular location">
    <subcellularLocation>
        <location evidence="2">Membrane</location>
        <topology evidence="2">Multi-pass membrane protein</topology>
    </subcellularLocation>
</comment>
<evidence type="ECO:0000313" key="14">
    <source>
        <dbReference type="Proteomes" id="UP001059295"/>
    </source>
</evidence>
<dbReference type="Proteomes" id="UP001059295">
    <property type="component" value="Chromosome"/>
</dbReference>
<keyword evidence="5 11" id="KW-0812">Transmembrane</keyword>
<evidence type="ECO:0000256" key="10">
    <source>
        <dbReference type="ARBA" id="ARBA00023136"/>
    </source>
</evidence>
<evidence type="ECO:0000256" key="9">
    <source>
        <dbReference type="ARBA" id="ARBA00023049"/>
    </source>
</evidence>
<evidence type="ECO:0000256" key="2">
    <source>
        <dbReference type="ARBA" id="ARBA00004141"/>
    </source>
</evidence>
<feature type="transmembrane region" description="Helical" evidence="11">
    <location>
        <begin position="413"/>
        <end position="432"/>
    </location>
</feature>
<evidence type="ECO:0000313" key="13">
    <source>
        <dbReference type="EMBL" id="UWN56364.1"/>
    </source>
</evidence>
<protein>
    <recommendedName>
        <fullName evidence="11">Zinc metalloprotease</fullName>
        <ecNumber evidence="11">3.4.24.-</ecNumber>
    </recommendedName>
</protein>
<dbReference type="InterPro" id="IPR001478">
    <property type="entry name" value="PDZ"/>
</dbReference>
<dbReference type="InterPro" id="IPR008915">
    <property type="entry name" value="Peptidase_M50"/>
</dbReference>
<dbReference type="SUPFAM" id="SSF50156">
    <property type="entry name" value="PDZ domain-like"/>
    <property type="match status" value="2"/>
</dbReference>
<dbReference type="EC" id="3.4.24.-" evidence="11"/>
<name>A0ABY5UY03_9BACT</name>
<dbReference type="InterPro" id="IPR036034">
    <property type="entry name" value="PDZ_sf"/>
</dbReference>
<dbReference type="PROSITE" id="PS50106">
    <property type="entry name" value="PDZ"/>
    <property type="match status" value="1"/>
</dbReference>
<proteinExistence type="inferred from homology"/>
<dbReference type="PANTHER" id="PTHR42837:SF2">
    <property type="entry name" value="MEMBRANE METALLOPROTEASE ARASP2, CHLOROPLASTIC-RELATED"/>
    <property type="match status" value="1"/>
</dbReference>
<dbReference type="InterPro" id="IPR004387">
    <property type="entry name" value="Pept_M50_Zn"/>
</dbReference>
<feature type="transmembrane region" description="Helical" evidence="11">
    <location>
        <begin position="369"/>
        <end position="401"/>
    </location>
</feature>
<reference evidence="13" key="1">
    <citation type="journal article" date="2022" name="Cell">
        <title>Design, construction, and in vivo augmentation of a complex gut microbiome.</title>
        <authorList>
            <person name="Cheng A.G."/>
            <person name="Ho P.Y."/>
            <person name="Aranda-Diaz A."/>
            <person name="Jain S."/>
            <person name="Yu F.B."/>
            <person name="Meng X."/>
            <person name="Wang M."/>
            <person name="Iakiviak M."/>
            <person name="Nagashima K."/>
            <person name="Zhao A."/>
            <person name="Murugkar P."/>
            <person name="Patil A."/>
            <person name="Atabakhsh K."/>
            <person name="Weakley A."/>
            <person name="Yan J."/>
            <person name="Brumbaugh A.R."/>
            <person name="Higginbottom S."/>
            <person name="Dimas A."/>
            <person name="Shiver A.L."/>
            <person name="Deutschbauer A."/>
            <person name="Neff N."/>
            <person name="Sonnenburg J.L."/>
            <person name="Huang K.C."/>
            <person name="Fischbach M.A."/>
        </authorList>
    </citation>
    <scope>NUCLEOTIDE SEQUENCE</scope>
    <source>
        <strain evidence="13">AP11</strain>
    </source>
</reference>
<dbReference type="GO" id="GO:0008237">
    <property type="term" value="F:metallopeptidase activity"/>
    <property type="evidence" value="ECO:0007669"/>
    <property type="project" value="UniProtKB-KW"/>
</dbReference>
<keyword evidence="9 11" id="KW-0482">Metalloprotease</keyword>
<keyword evidence="10 11" id="KW-0472">Membrane</keyword>
<dbReference type="CDD" id="cd06163">
    <property type="entry name" value="S2P-M50_PDZ_RseP-like"/>
    <property type="match status" value="1"/>
</dbReference>
<keyword evidence="11" id="KW-0479">Metal-binding</keyword>
<keyword evidence="14" id="KW-1185">Reference proteome</keyword>
<dbReference type="GeneID" id="82891418"/>
<evidence type="ECO:0000256" key="3">
    <source>
        <dbReference type="ARBA" id="ARBA00007931"/>
    </source>
</evidence>
<evidence type="ECO:0000256" key="6">
    <source>
        <dbReference type="ARBA" id="ARBA00022801"/>
    </source>
</evidence>
<evidence type="ECO:0000256" key="8">
    <source>
        <dbReference type="ARBA" id="ARBA00022989"/>
    </source>
</evidence>
<organism evidence="13 14">
    <name type="scientific">Alistipes ihumii AP11</name>
    <dbReference type="NCBI Taxonomy" id="1211813"/>
    <lineage>
        <taxon>Bacteria</taxon>
        <taxon>Pseudomonadati</taxon>
        <taxon>Bacteroidota</taxon>
        <taxon>Bacteroidia</taxon>
        <taxon>Bacteroidales</taxon>
        <taxon>Rikenellaceae</taxon>
        <taxon>Alistipes</taxon>
    </lineage>
</organism>
<dbReference type="PANTHER" id="PTHR42837">
    <property type="entry name" value="REGULATOR OF SIGMA-E PROTEASE RSEP"/>
    <property type="match status" value="1"/>
</dbReference>
<keyword evidence="6 11" id="KW-0378">Hydrolase</keyword>